<sequence length="163" mass="17253">MKTVKRVLTGAIAIAFVFVLAGIVSSPGFAQSGSDPFSTIAALPAVQSQGQTEFLTGGIGVDESEAILKEARTWPLVLQLVQNAPTHAAYISDVRVTIKDGSGKILLDTITEGPFLLVKLAPGKYSIDASYESKTLHRDVSIGKGGSNKIMLLWPAPGNEEDR</sequence>
<dbReference type="Proteomes" id="UP000183339">
    <property type="component" value="Unassembled WGS sequence"/>
</dbReference>
<protein>
    <recommendedName>
        <fullName evidence="3">Carboxypeptidase regulatory-like domain-containing protein</fullName>
    </recommendedName>
</protein>
<dbReference type="RefSeq" id="WP_074706882.1">
    <property type="nucleotide sequence ID" value="NZ_FOHI01000004.1"/>
</dbReference>
<evidence type="ECO:0008006" key="3">
    <source>
        <dbReference type="Google" id="ProtNLM"/>
    </source>
</evidence>
<dbReference type="EMBL" id="FOHI01000004">
    <property type="protein sequence ID" value="SET23309.1"/>
    <property type="molecule type" value="Genomic_DNA"/>
</dbReference>
<dbReference type="OrthoDB" id="8926484at2"/>
<name>A0A1I0CU15_9PROT</name>
<dbReference type="AlphaFoldDB" id="A0A1I0CU15"/>
<accession>A0A1I0CU15</accession>
<evidence type="ECO:0000313" key="2">
    <source>
        <dbReference type="Proteomes" id="UP000183339"/>
    </source>
</evidence>
<reference evidence="1 2" key="1">
    <citation type="submission" date="2016-10" db="EMBL/GenBank/DDBJ databases">
        <authorList>
            <person name="de Groot N.N."/>
        </authorList>
    </citation>
    <scope>NUCLEOTIDE SEQUENCE [LARGE SCALE GENOMIC DNA]</scope>
    <source>
        <strain evidence="1 2">Nl7</strain>
    </source>
</reference>
<evidence type="ECO:0000313" key="1">
    <source>
        <dbReference type="EMBL" id="SET23309.1"/>
    </source>
</evidence>
<organism evidence="1 2">
    <name type="scientific">Nitrosospira multiformis</name>
    <dbReference type="NCBI Taxonomy" id="1231"/>
    <lineage>
        <taxon>Bacteria</taxon>
        <taxon>Pseudomonadati</taxon>
        <taxon>Pseudomonadota</taxon>
        <taxon>Betaproteobacteria</taxon>
        <taxon>Nitrosomonadales</taxon>
        <taxon>Nitrosomonadaceae</taxon>
        <taxon>Nitrosospira</taxon>
    </lineage>
</organism>
<gene>
    <name evidence="1" type="ORF">SAMN05216412_10496</name>
</gene>
<proteinExistence type="predicted"/>